<gene>
    <name evidence="2" type="ORF">SPARVUS_LOCUS10477051</name>
</gene>
<organism evidence="2 3">
    <name type="scientific">Staurois parvus</name>
    <dbReference type="NCBI Taxonomy" id="386267"/>
    <lineage>
        <taxon>Eukaryota</taxon>
        <taxon>Metazoa</taxon>
        <taxon>Chordata</taxon>
        <taxon>Craniata</taxon>
        <taxon>Vertebrata</taxon>
        <taxon>Euteleostomi</taxon>
        <taxon>Amphibia</taxon>
        <taxon>Batrachia</taxon>
        <taxon>Anura</taxon>
        <taxon>Neobatrachia</taxon>
        <taxon>Ranoidea</taxon>
        <taxon>Ranidae</taxon>
        <taxon>Staurois</taxon>
    </lineage>
</organism>
<sequence length="54" mass="6170">MWRDQSISCVLFHCVLCVWFMQAIDGSFIGRRKIGCCCQERDRCVNNTGLSPVS</sequence>
<evidence type="ECO:0000256" key="1">
    <source>
        <dbReference type="SAM" id="SignalP"/>
    </source>
</evidence>
<feature type="chain" id="PRO_5046492605" evidence="1">
    <location>
        <begin position="27"/>
        <end position="54"/>
    </location>
</feature>
<feature type="signal peptide" evidence="1">
    <location>
        <begin position="1"/>
        <end position="26"/>
    </location>
</feature>
<accession>A0ABN9EQ61</accession>
<name>A0ABN9EQ61_9NEOB</name>
<evidence type="ECO:0000313" key="3">
    <source>
        <dbReference type="Proteomes" id="UP001162483"/>
    </source>
</evidence>
<keyword evidence="3" id="KW-1185">Reference proteome</keyword>
<reference evidence="2" key="1">
    <citation type="submission" date="2023-05" db="EMBL/GenBank/DDBJ databases">
        <authorList>
            <person name="Stuckert A."/>
        </authorList>
    </citation>
    <scope>NUCLEOTIDE SEQUENCE</scope>
</reference>
<keyword evidence="1" id="KW-0732">Signal</keyword>
<proteinExistence type="predicted"/>
<evidence type="ECO:0000313" key="2">
    <source>
        <dbReference type="EMBL" id="CAI9586944.1"/>
    </source>
</evidence>
<protein>
    <submittedName>
        <fullName evidence="2">Uncharacterized protein</fullName>
    </submittedName>
</protein>
<dbReference type="EMBL" id="CATNWA010015804">
    <property type="protein sequence ID" value="CAI9586944.1"/>
    <property type="molecule type" value="Genomic_DNA"/>
</dbReference>
<comment type="caution">
    <text evidence="2">The sequence shown here is derived from an EMBL/GenBank/DDBJ whole genome shotgun (WGS) entry which is preliminary data.</text>
</comment>
<dbReference type="Proteomes" id="UP001162483">
    <property type="component" value="Unassembled WGS sequence"/>
</dbReference>
<feature type="non-terminal residue" evidence="2">
    <location>
        <position position="54"/>
    </location>
</feature>